<feature type="transmembrane region" description="Helical" evidence="1">
    <location>
        <begin position="5"/>
        <end position="26"/>
    </location>
</feature>
<dbReference type="EMBL" id="RXOC01000001">
    <property type="protein sequence ID" value="RXF72197.1"/>
    <property type="molecule type" value="Genomic_DNA"/>
</dbReference>
<dbReference type="OrthoDB" id="6384283at2"/>
<evidence type="ECO:0000313" key="2">
    <source>
        <dbReference type="EMBL" id="KAA8482767.1"/>
    </source>
</evidence>
<keyword evidence="1" id="KW-0812">Transmembrane</keyword>
<reference evidence="2 5" key="2">
    <citation type="submission" date="2019-09" db="EMBL/GenBank/DDBJ databases">
        <title>Pararcticibacter amylolyticus gen. nov., sp. nov., isolated from a rottenly hemp rope, and reclassification of Pedobacter tournemirensis as Pararcticibacter tournemirensis comb. nov.</title>
        <authorList>
            <person name="Cai Y."/>
        </authorList>
    </citation>
    <scope>NUCLEOTIDE SEQUENCE [LARGE SCALE GENOMIC DNA]</scope>
    <source>
        <strain evidence="2 5">TF5-37.2-LB10</strain>
    </source>
</reference>
<evidence type="ECO:0000313" key="3">
    <source>
        <dbReference type="EMBL" id="RXF72197.1"/>
    </source>
</evidence>
<keyword evidence="1" id="KW-1133">Transmembrane helix</keyword>
<dbReference type="AlphaFoldDB" id="A0A4Q0MFD5"/>
<keyword evidence="1" id="KW-0472">Membrane</keyword>
<name>A0A4Q0MFD5_9SPHI</name>
<dbReference type="Proteomes" id="UP000322918">
    <property type="component" value="Unassembled WGS sequence"/>
</dbReference>
<dbReference type="RefSeq" id="WP_128767382.1">
    <property type="nucleotide sequence ID" value="NZ_RXOC01000001.1"/>
</dbReference>
<feature type="transmembrane region" description="Helical" evidence="1">
    <location>
        <begin position="76"/>
        <end position="98"/>
    </location>
</feature>
<reference evidence="3 4" key="1">
    <citation type="submission" date="2018-12" db="EMBL/GenBank/DDBJ databases">
        <title>The Draft Genome Sequence of the Soil Bacterium Pedobacter tournemirensis R1.</title>
        <authorList>
            <person name="He J."/>
        </authorList>
    </citation>
    <scope>NUCLEOTIDE SEQUENCE [LARGE SCALE GENOMIC DNA]</scope>
    <source>
        <strain evidence="3 4">R1</strain>
    </source>
</reference>
<organism evidence="3 4">
    <name type="scientific">Arcticibacter tournemirensis</name>
    <dbReference type="NCBI Taxonomy" id="699437"/>
    <lineage>
        <taxon>Bacteria</taxon>
        <taxon>Pseudomonadati</taxon>
        <taxon>Bacteroidota</taxon>
        <taxon>Sphingobacteriia</taxon>
        <taxon>Sphingobacteriales</taxon>
        <taxon>Sphingobacteriaceae</taxon>
        <taxon>Arcticibacter</taxon>
    </lineage>
</organism>
<keyword evidence="5" id="KW-1185">Reference proteome</keyword>
<accession>A0A4Q0MFD5</accession>
<evidence type="ECO:0000313" key="5">
    <source>
        <dbReference type="Proteomes" id="UP000322918"/>
    </source>
</evidence>
<gene>
    <name evidence="3" type="ORF">EKH83_00275</name>
    <name evidence="2" type="ORF">F1649_10980</name>
</gene>
<sequence>MKKNIIVFGMISGLIVAGLMVCITTICYNNPDYTSNMVMGYASMILAFSLVFVGVKNLRDKHSGGFISFGRAFKTGLCIAFIASTIYVVVWLIEYYLFIPDFMDKYTGHVLREARESGASSLDISKKTMEMARFKEMYKNPLFLVLITYSEILPIGIVVSLISALILKRKSKVLPTPTT</sequence>
<comment type="caution">
    <text evidence="3">The sequence shown here is derived from an EMBL/GenBank/DDBJ whole genome shotgun (WGS) entry which is preliminary data.</text>
</comment>
<dbReference type="Proteomes" id="UP000290848">
    <property type="component" value="Unassembled WGS sequence"/>
</dbReference>
<evidence type="ECO:0000256" key="1">
    <source>
        <dbReference type="SAM" id="Phobius"/>
    </source>
</evidence>
<dbReference type="InterPro" id="IPR025250">
    <property type="entry name" value="DUF4199"/>
</dbReference>
<proteinExistence type="predicted"/>
<dbReference type="EMBL" id="VWNE01000015">
    <property type="protein sequence ID" value="KAA8482767.1"/>
    <property type="molecule type" value="Genomic_DNA"/>
</dbReference>
<feature type="transmembrane region" description="Helical" evidence="1">
    <location>
        <begin position="38"/>
        <end position="55"/>
    </location>
</feature>
<dbReference type="Pfam" id="PF13858">
    <property type="entry name" value="DUF4199"/>
    <property type="match status" value="1"/>
</dbReference>
<protein>
    <submittedName>
        <fullName evidence="3">DUF4199 domain-containing protein</fullName>
    </submittedName>
</protein>
<evidence type="ECO:0000313" key="4">
    <source>
        <dbReference type="Proteomes" id="UP000290848"/>
    </source>
</evidence>
<feature type="transmembrane region" description="Helical" evidence="1">
    <location>
        <begin position="142"/>
        <end position="167"/>
    </location>
</feature>